<keyword evidence="3" id="KW-1185">Reference proteome</keyword>
<keyword evidence="1" id="KW-0472">Membrane</keyword>
<feature type="transmembrane region" description="Helical" evidence="1">
    <location>
        <begin position="63"/>
        <end position="80"/>
    </location>
</feature>
<gene>
    <name evidence="2" type="ORF">SAMN05661093_10006</name>
</gene>
<dbReference type="AlphaFoldDB" id="A0A1W2FX27"/>
<dbReference type="Proteomes" id="UP000192674">
    <property type="component" value="Unassembled WGS sequence"/>
</dbReference>
<evidence type="ECO:0000313" key="3">
    <source>
        <dbReference type="Proteomes" id="UP000192674"/>
    </source>
</evidence>
<name>A0A1W2FX27_KIBAR</name>
<accession>A0A1W2FX27</accession>
<feature type="transmembrane region" description="Helical" evidence="1">
    <location>
        <begin position="34"/>
        <end position="51"/>
    </location>
</feature>
<keyword evidence="1" id="KW-1133">Transmembrane helix</keyword>
<sequence>MVTFAALSMFAQAALAGGLLAGHFDMLALHRDNSTVSVLIVTAMTVAGVLLHRPGRGPSWPMWVSLVCLVVSVGQALLGYTRTLSLHVPFGVLITAALLLLLVWAWRPMTQESR</sequence>
<organism evidence="2 3">
    <name type="scientific">Kibdelosporangium aridum</name>
    <dbReference type="NCBI Taxonomy" id="2030"/>
    <lineage>
        <taxon>Bacteria</taxon>
        <taxon>Bacillati</taxon>
        <taxon>Actinomycetota</taxon>
        <taxon>Actinomycetes</taxon>
        <taxon>Pseudonocardiales</taxon>
        <taxon>Pseudonocardiaceae</taxon>
        <taxon>Kibdelosporangium</taxon>
    </lineage>
</organism>
<protein>
    <submittedName>
        <fullName evidence="2">Uncharacterized protein</fullName>
    </submittedName>
</protein>
<evidence type="ECO:0000313" key="2">
    <source>
        <dbReference type="EMBL" id="SMD26423.1"/>
    </source>
</evidence>
<keyword evidence="1" id="KW-0812">Transmembrane</keyword>
<reference evidence="2 3" key="1">
    <citation type="submission" date="2017-04" db="EMBL/GenBank/DDBJ databases">
        <authorList>
            <person name="Afonso C.L."/>
            <person name="Miller P.J."/>
            <person name="Scott M.A."/>
            <person name="Spackman E."/>
            <person name="Goraichik I."/>
            <person name="Dimitrov K.M."/>
            <person name="Suarez D.L."/>
            <person name="Swayne D.E."/>
        </authorList>
    </citation>
    <scope>NUCLEOTIDE SEQUENCE [LARGE SCALE GENOMIC DNA]</scope>
    <source>
        <strain evidence="2 3">DSM 43828</strain>
    </source>
</reference>
<proteinExistence type="predicted"/>
<dbReference type="EMBL" id="FWXV01000014">
    <property type="protein sequence ID" value="SMD26423.1"/>
    <property type="molecule type" value="Genomic_DNA"/>
</dbReference>
<evidence type="ECO:0000256" key="1">
    <source>
        <dbReference type="SAM" id="Phobius"/>
    </source>
</evidence>
<feature type="transmembrane region" description="Helical" evidence="1">
    <location>
        <begin position="86"/>
        <end position="106"/>
    </location>
</feature>